<organism evidence="2 3">
    <name type="scientific">Brotocaccenecus cirricatena</name>
    <dbReference type="NCBI Taxonomy" id="3064195"/>
    <lineage>
        <taxon>Bacteria</taxon>
        <taxon>Bacillati</taxon>
        <taxon>Bacillota</taxon>
        <taxon>Clostridia</taxon>
        <taxon>Eubacteriales</taxon>
        <taxon>Oscillospiraceae</taxon>
        <taxon>Brotocaccenecus</taxon>
    </lineage>
</organism>
<keyword evidence="2" id="KW-0547">Nucleotide-binding</keyword>
<dbReference type="SUPFAM" id="SSF52540">
    <property type="entry name" value="P-loop containing nucleoside triphosphate hydrolases"/>
    <property type="match status" value="1"/>
</dbReference>
<comment type="caution">
    <text evidence="2">The sequence shown here is derived from an EMBL/GenBank/DDBJ whole genome shotgun (WGS) entry which is preliminary data.</text>
</comment>
<dbReference type="EMBL" id="JAJEPW010000043">
    <property type="protein sequence ID" value="MCC2130309.1"/>
    <property type="molecule type" value="Genomic_DNA"/>
</dbReference>
<protein>
    <submittedName>
        <fullName evidence="2">ATP-binding protein</fullName>
    </submittedName>
</protein>
<dbReference type="NCBIfam" id="NF045971">
    <property type="entry name" value="conju_CD1110"/>
    <property type="match status" value="1"/>
</dbReference>
<sequence length="780" mass="88338">MLKKLKGLLRRDPEQFRIPRSVQEVIPIRTVWKSGIFLVGSNRYSRTWQFSDINYALAGEEDQKSMLLGYSGLLNLCDSNASTKFSVVTRKLNRRDFEDYIMIPYANDGHDHYRREYNAMLLEKASHASGMIRDLYITVTVTRKSYKDAESYFVRAGAEFTLALSRLGSRCTELDMMDRLRALHGFYRHGEEADFHFDPALSMKLGHSFQDYICPDSFEFDRDHFRMGDRYGRVLFLKDYAAYLRDDILSELSGIDRPMILSIDVVPIPMDKAIWDSESRLLGVERNIVDFLRKQQANNNFSGTVPYDMEKQRAEMKEFLDDLTIRDQRMMLGMLTLVHTADSKEQLDADTDYIMNAATGRMCQMATLRFQQMDGLNTALPIGVQKLDILRTFTSESLAALMPFRVQEIMEPGGIYYGENAISGNLLLCNRANLLNQSTIITGVPGSGKSFSAKELITFLALATQDDILVCDPEREYYALGQALGGEVIRIAAGSPDHINAMDMVEGYGDGGNPVVDKSEFILSLFEQLDRGGIGPLQKSIIDRCVDAVYAAYKRGGPVPTLCVLREKLLEQPEEEARDLALALELFTTGSLDAFAHETNVDTQNRIVIYDIMDLGRQLKTMGLLIITDAMLNRVTENWRKGKRTHLFIDEFHVVFQNPYSADFFDSAWRRFRKRGAYPTAITQNVEYLLDSVQASTMLSNSEMLILLNQAPSDREKLAALLNISPEQTSYITNAPAGCGLLRYGGALVPFRNQFPKDTELYRLMTTKPDESIIVGGKTR</sequence>
<dbReference type="Pfam" id="PF01935">
    <property type="entry name" value="DUF87"/>
    <property type="match status" value="1"/>
</dbReference>
<dbReference type="RefSeq" id="WP_302929526.1">
    <property type="nucleotide sequence ID" value="NZ_JAJEPW010000043.1"/>
</dbReference>
<dbReference type="PANTHER" id="PTHR30121">
    <property type="entry name" value="UNCHARACTERIZED PROTEIN YJGR-RELATED"/>
    <property type="match status" value="1"/>
</dbReference>
<name>A0AAE3DGG0_9FIRM</name>
<keyword evidence="3" id="KW-1185">Reference proteome</keyword>
<evidence type="ECO:0000313" key="3">
    <source>
        <dbReference type="Proteomes" id="UP001199319"/>
    </source>
</evidence>
<reference evidence="2" key="1">
    <citation type="submission" date="2021-10" db="EMBL/GenBank/DDBJ databases">
        <title>Anaerobic single-cell dispensing facilitates the cultivation of human gut bacteria.</title>
        <authorList>
            <person name="Afrizal A."/>
        </authorList>
    </citation>
    <scope>NUCLEOTIDE SEQUENCE</scope>
    <source>
        <strain evidence="2">CLA-AA-H272</strain>
    </source>
</reference>
<gene>
    <name evidence="2" type="ORF">LKD37_12445</name>
</gene>
<keyword evidence="2" id="KW-0067">ATP-binding</keyword>
<proteinExistence type="predicted"/>
<evidence type="ECO:0000259" key="1">
    <source>
        <dbReference type="Pfam" id="PF01935"/>
    </source>
</evidence>
<dbReference type="InterPro" id="IPR051162">
    <property type="entry name" value="T4SS_component"/>
</dbReference>
<dbReference type="Gene3D" id="3.40.50.300">
    <property type="entry name" value="P-loop containing nucleotide triphosphate hydrolases"/>
    <property type="match status" value="1"/>
</dbReference>
<feature type="domain" description="Helicase HerA central" evidence="1">
    <location>
        <begin position="433"/>
        <end position="499"/>
    </location>
</feature>
<dbReference type="GO" id="GO:0005524">
    <property type="term" value="F:ATP binding"/>
    <property type="evidence" value="ECO:0007669"/>
    <property type="project" value="UniProtKB-KW"/>
</dbReference>
<dbReference type="PANTHER" id="PTHR30121:SF6">
    <property type="entry name" value="SLR6007 PROTEIN"/>
    <property type="match status" value="1"/>
</dbReference>
<dbReference type="AlphaFoldDB" id="A0AAE3DGG0"/>
<dbReference type="Gene3D" id="1.10.8.730">
    <property type="match status" value="1"/>
</dbReference>
<dbReference type="Proteomes" id="UP001199319">
    <property type="component" value="Unassembled WGS sequence"/>
</dbReference>
<dbReference type="InterPro" id="IPR002789">
    <property type="entry name" value="HerA_central"/>
</dbReference>
<accession>A0AAE3DGG0</accession>
<dbReference type="InterPro" id="IPR027417">
    <property type="entry name" value="P-loop_NTPase"/>
</dbReference>
<evidence type="ECO:0000313" key="2">
    <source>
        <dbReference type="EMBL" id="MCC2130309.1"/>
    </source>
</evidence>